<reference evidence="10" key="1">
    <citation type="submission" date="2022-07" db="EMBL/GenBank/DDBJ databases">
        <title>Enhanced cultured diversity of the mouse gut microbiota enables custom-made synthetic communities.</title>
        <authorList>
            <person name="Afrizal A."/>
        </authorList>
    </citation>
    <scope>NUCLEOTIDE SEQUENCE</scope>
    <source>
        <strain evidence="10">DSM 29482</strain>
    </source>
</reference>
<evidence type="ECO:0000259" key="8">
    <source>
        <dbReference type="PROSITE" id="PS50110"/>
    </source>
</evidence>
<evidence type="ECO:0000256" key="7">
    <source>
        <dbReference type="PROSITE-ProRule" id="PRU01091"/>
    </source>
</evidence>
<dbReference type="InterPro" id="IPR001789">
    <property type="entry name" value="Sig_transdc_resp-reg_receiver"/>
</dbReference>
<dbReference type="InterPro" id="IPR016032">
    <property type="entry name" value="Sig_transdc_resp-reg_C-effctor"/>
</dbReference>
<dbReference type="GO" id="GO:0005829">
    <property type="term" value="C:cytosol"/>
    <property type="evidence" value="ECO:0007669"/>
    <property type="project" value="TreeGrafter"/>
</dbReference>
<dbReference type="CDD" id="cd00383">
    <property type="entry name" value="trans_reg_C"/>
    <property type="match status" value="1"/>
</dbReference>
<dbReference type="RefSeq" id="WP_042679411.1">
    <property type="nucleotide sequence ID" value="NZ_CABKTM010000013.1"/>
</dbReference>
<dbReference type="Pfam" id="PF00486">
    <property type="entry name" value="Trans_reg_C"/>
    <property type="match status" value="1"/>
</dbReference>
<sequence>MKQKILVIDDDIDLCVLIKKYLQTEGYAVTIKHNGADGLTESLATSYQLVVLDVMLPQKNGFDVLTDLRKTSSVPVLMLTAKDSEIDKVLGLRLGADDYLTKPFSMNEFVARVQSLIRRYTSFGGENVAEAVSMLTFDNLSITPDTREVLVYGVPVELTAKEFDLLYFLAKNNGKVFTKKQIYHAVWKDEYAFDDNNIMVHIRRLRKKIEPNPEQPQFIQTVWGVGYKFDGRNSI</sequence>
<dbReference type="Proteomes" id="UP001142078">
    <property type="component" value="Unassembled WGS sequence"/>
</dbReference>
<dbReference type="OrthoDB" id="9790442at2"/>
<dbReference type="EMBL" id="JANJZL010000002">
    <property type="protein sequence ID" value="MCR2043449.1"/>
    <property type="molecule type" value="Genomic_DNA"/>
</dbReference>
<dbReference type="GO" id="GO:0000156">
    <property type="term" value="F:phosphorelay response regulator activity"/>
    <property type="evidence" value="ECO:0007669"/>
    <property type="project" value="TreeGrafter"/>
</dbReference>
<keyword evidence="5" id="KW-0804">Transcription</keyword>
<feature type="DNA-binding region" description="OmpR/PhoB-type" evidence="7">
    <location>
        <begin position="132"/>
        <end position="231"/>
    </location>
</feature>
<dbReference type="Pfam" id="PF00072">
    <property type="entry name" value="Response_reg"/>
    <property type="match status" value="1"/>
</dbReference>
<dbReference type="FunFam" id="1.10.10.10:FF:000018">
    <property type="entry name" value="DNA-binding response regulator ResD"/>
    <property type="match status" value="1"/>
</dbReference>
<dbReference type="SMART" id="SM00862">
    <property type="entry name" value="Trans_reg_C"/>
    <property type="match status" value="1"/>
</dbReference>
<keyword evidence="2" id="KW-0902">Two-component regulatory system</keyword>
<feature type="domain" description="Response regulatory" evidence="8">
    <location>
        <begin position="4"/>
        <end position="117"/>
    </location>
</feature>
<dbReference type="SUPFAM" id="SSF46894">
    <property type="entry name" value="C-terminal effector domain of the bipartite response regulators"/>
    <property type="match status" value="1"/>
</dbReference>
<dbReference type="AlphaFoldDB" id="A0A9X2MGV6"/>
<feature type="domain" description="OmpR/PhoB-type" evidence="9">
    <location>
        <begin position="132"/>
        <end position="231"/>
    </location>
</feature>
<gene>
    <name evidence="10" type="ORF">NSA23_04880</name>
</gene>
<name>A0A9X2MGV6_9FIRM</name>
<dbReference type="PROSITE" id="PS51755">
    <property type="entry name" value="OMPR_PHOB"/>
    <property type="match status" value="1"/>
</dbReference>
<dbReference type="InterPro" id="IPR011006">
    <property type="entry name" value="CheY-like_superfamily"/>
</dbReference>
<dbReference type="SMART" id="SM00448">
    <property type="entry name" value="REC"/>
    <property type="match status" value="1"/>
</dbReference>
<dbReference type="PROSITE" id="PS50110">
    <property type="entry name" value="RESPONSE_REGULATORY"/>
    <property type="match status" value="1"/>
</dbReference>
<evidence type="ECO:0000313" key="10">
    <source>
        <dbReference type="EMBL" id="MCR2043449.1"/>
    </source>
</evidence>
<feature type="modified residue" description="4-aspartylphosphate" evidence="6">
    <location>
        <position position="53"/>
    </location>
</feature>
<keyword evidence="3" id="KW-0805">Transcription regulation</keyword>
<organism evidence="10 11">
    <name type="scientific">Anaerosalibacter massiliensis</name>
    <dbReference type="NCBI Taxonomy" id="1347392"/>
    <lineage>
        <taxon>Bacteria</taxon>
        <taxon>Bacillati</taxon>
        <taxon>Bacillota</taxon>
        <taxon>Tissierellia</taxon>
        <taxon>Tissierellales</taxon>
        <taxon>Sporanaerobacteraceae</taxon>
        <taxon>Anaerosalibacter</taxon>
    </lineage>
</organism>
<evidence type="ECO:0000313" key="11">
    <source>
        <dbReference type="Proteomes" id="UP001142078"/>
    </source>
</evidence>
<dbReference type="PANTHER" id="PTHR48111:SF26">
    <property type="entry name" value="STAGE 0 SPORULATION PROTEIN A HOMOLOG"/>
    <property type="match status" value="1"/>
</dbReference>
<dbReference type="GO" id="GO:0032993">
    <property type="term" value="C:protein-DNA complex"/>
    <property type="evidence" value="ECO:0007669"/>
    <property type="project" value="TreeGrafter"/>
</dbReference>
<evidence type="ECO:0000256" key="6">
    <source>
        <dbReference type="PROSITE-ProRule" id="PRU00169"/>
    </source>
</evidence>
<evidence type="ECO:0000256" key="4">
    <source>
        <dbReference type="ARBA" id="ARBA00023125"/>
    </source>
</evidence>
<keyword evidence="11" id="KW-1185">Reference proteome</keyword>
<dbReference type="FunFam" id="3.40.50.2300:FF:000001">
    <property type="entry name" value="DNA-binding response regulator PhoB"/>
    <property type="match status" value="1"/>
</dbReference>
<comment type="caution">
    <text evidence="10">The sequence shown here is derived from an EMBL/GenBank/DDBJ whole genome shotgun (WGS) entry which is preliminary data.</text>
</comment>
<evidence type="ECO:0000256" key="1">
    <source>
        <dbReference type="ARBA" id="ARBA00022553"/>
    </source>
</evidence>
<evidence type="ECO:0000256" key="5">
    <source>
        <dbReference type="ARBA" id="ARBA00023163"/>
    </source>
</evidence>
<evidence type="ECO:0000256" key="3">
    <source>
        <dbReference type="ARBA" id="ARBA00023015"/>
    </source>
</evidence>
<evidence type="ECO:0000259" key="9">
    <source>
        <dbReference type="PROSITE" id="PS51755"/>
    </source>
</evidence>
<dbReference type="Gene3D" id="3.40.50.2300">
    <property type="match status" value="1"/>
</dbReference>
<dbReference type="InterPro" id="IPR036388">
    <property type="entry name" value="WH-like_DNA-bd_sf"/>
</dbReference>
<evidence type="ECO:0000256" key="2">
    <source>
        <dbReference type="ARBA" id="ARBA00023012"/>
    </source>
</evidence>
<dbReference type="PANTHER" id="PTHR48111">
    <property type="entry name" value="REGULATOR OF RPOS"/>
    <property type="match status" value="1"/>
</dbReference>
<keyword evidence="4 7" id="KW-0238">DNA-binding</keyword>
<dbReference type="Gene3D" id="6.10.250.690">
    <property type="match status" value="1"/>
</dbReference>
<protein>
    <submittedName>
        <fullName evidence="10">Response regulator transcription factor</fullName>
    </submittedName>
</protein>
<dbReference type="InterPro" id="IPR039420">
    <property type="entry name" value="WalR-like"/>
</dbReference>
<keyword evidence="1 6" id="KW-0597">Phosphoprotein</keyword>
<dbReference type="Gene3D" id="1.10.10.10">
    <property type="entry name" value="Winged helix-like DNA-binding domain superfamily/Winged helix DNA-binding domain"/>
    <property type="match status" value="1"/>
</dbReference>
<dbReference type="GO" id="GO:0006355">
    <property type="term" value="P:regulation of DNA-templated transcription"/>
    <property type="evidence" value="ECO:0007669"/>
    <property type="project" value="InterPro"/>
</dbReference>
<dbReference type="SUPFAM" id="SSF52172">
    <property type="entry name" value="CheY-like"/>
    <property type="match status" value="1"/>
</dbReference>
<dbReference type="InterPro" id="IPR001867">
    <property type="entry name" value="OmpR/PhoB-type_DNA-bd"/>
</dbReference>
<proteinExistence type="predicted"/>
<accession>A0A9X2MGV6</accession>
<dbReference type="GO" id="GO:0000976">
    <property type="term" value="F:transcription cis-regulatory region binding"/>
    <property type="evidence" value="ECO:0007669"/>
    <property type="project" value="TreeGrafter"/>
</dbReference>